<dbReference type="Proteomes" id="UP000646548">
    <property type="component" value="Unassembled WGS sequence"/>
</dbReference>
<accession>A0A834F1Z6</accession>
<dbReference type="EMBL" id="WKFB01001109">
    <property type="protein sequence ID" value="KAF6715322.1"/>
    <property type="molecule type" value="Genomic_DNA"/>
</dbReference>
<organism evidence="1 2">
    <name type="scientific">Oryzias melastigma</name>
    <name type="common">Marine medaka</name>
    <dbReference type="NCBI Taxonomy" id="30732"/>
    <lineage>
        <taxon>Eukaryota</taxon>
        <taxon>Metazoa</taxon>
        <taxon>Chordata</taxon>
        <taxon>Craniata</taxon>
        <taxon>Vertebrata</taxon>
        <taxon>Euteleostomi</taxon>
        <taxon>Actinopterygii</taxon>
        <taxon>Neopterygii</taxon>
        <taxon>Teleostei</taxon>
        <taxon>Neoteleostei</taxon>
        <taxon>Acanthomorphata</taxon>
        <taxon>Ovalentaria</taxon>
        <taxon>Atherinomorphae</taxon>
        <taxon>Beloniformes</taxon>
        <taxon>Adrianichthyidae</taxon>
        <taxon>Oryziinae</taxon>
        <taxon>Oryzias</taxon>
    </lineage>
</organism>
<name>A0A834F1Z6_ORYME</name>
<proteinExistence type="predicted"/>
<evidence type="ECO:0000313" key="1">
    <source>
        <dbReference type="EMBL" id="KAF6715322.1"/>
    </source>
</evidence>
<comment type="caution">
    <text evidence="1">The sequence shown here is derived from an EMBL/GenBank/DDBJ whole genome shotgun (WGS) entry which is preliminary data.</text>
</comment>
<gene>
    <name evidence="1" type="ORF">FQA47_023839</name>
</gene>
<dbReference type="AlphaFoldDB" id="A0A834F1Z6"/>
<reference evidence="1" key="1">
    <citation type="journal article" name="BMC Genomics">
        <title>Long-read sequencing and de novo genome assembly of marine medaka (Oryzias melastigma).</title>
        <authorList>
            <person name="Liang P."/>
            <person name="Saqib H.S.A."/>
            <person name="Ni X."/>
            <person name="Shen Y."/>
        </authorList>
    </citation>
    <scope>NUCLEOTIDE SEQUENCE</scope>
    <source>
        <strain evidence="1">Bigg-433</strain>
    </source>
</reference>
<sequence>MCVSPYDLWSLRNLSVSREMLVWTLGYAARHLEELAPLSVCAKSQLTVLLMVIHKSSELKSSPVLEPECNVGQQSSARHRVHAMGMRGPVSARELTWDCHGKWG</sequence>
<evidence type="ECO:0000313" key="2">
    <source>
        <dbReference type="Proteomes" id="UP000646548"/>
    </source>
</evidence>
<protein>
    <submittedName>
        <fullName evidence="1">Uncharacterized protein</fullName>
    </submittedName>
</protein>